<keyword evidence="5" id="KW-0653">Protein transport</keyword>
<dbReference type="EMBL" id="CP092624">
    <property type="protein sequence ID" value="UMM35352.1"/>
    <property type="molecule type" value="Genomic_DNA"/>
</dbReference>
<accession>A0AAE9JK96</accession>
<comment type="similarity">
    <text evidence="2">Belongs to the VPS54 family.</text>
</comment>
<name>A0AAE9JK96_CAEBR</name>
<evidence type="ECO:0000259" key="10">
    <source>
        <dbReference type="Pfam" id="PF10475"/>
    </source>
</evidence>
<dbReference type="GO" id="GO:0042147">
    <property type="term" value="P:retrograde transport, endosome to Golgi"/>
    <property type="evidence" value="ECO:0007669"/>
    <property type="project" value="InterPro"/>
</dbReference>
<feature type="domain" description="Vacuolar protein sorting-associated protein 54 C-terminal" evidence="9">
    <location>
        <begin position="699"/>
        <end position="829"/>
    </location>
</feature>
<dbReference type="Gene3D" id="6.10.250.860">
    <property type="match status" value="1"/>
</dbReference>
<evidence type="ECO:0000256" key="2">
    <source>
        <dbReference type="ARBA" id="ARBA00009150"/>
    </source>
</evidence>
<keyword evidence="7" id="KW-0175">Coiled coil</keyword>
<evidence type="ECO:0000256" key="1">
    <source>
        <dbReference type="ARBA" id="ARBA00004601"/>
    </source>
</evidence>
<gene>
    <name evidence="11" type="ORF">L5515_008014</name>
</gene>
<evidence type="ECO:0000256" key="6">
    <source>
        <dbReference type="ARBA" id="ARBA00023034"/>
    </source>
</evidence>
<evidence type="ECO:0000256" key="5">
    <source>
        <dbReference type="ARBA" id="ARBA00022927"/>
    </source>
</evidence>
<protein>
    <recommendedName>
        <fullName evidence="3">Vacuolar protein sorting-associated protein 54</fullName>
    </recommendedName>
</protein>
<dbReference type="InterPro" id="IPR012501">
    <property type="entry name" value="Vps54_C"/>
</dbReference>
<reference evidence="11 12" key="1">
    <citation type="submission" date="2022-04" db="EMBL/GenBank/DDBJ databases">
        <title>Chromosome-level reference genomes for two strains of Caenorhabditis briggsae: an improved platform for comparative genomics.</title>
        <authorList>
            <person name="Stevens L."/>
            <person name="Andersen E."/>
        </authorList>
    </citation>
    <scope>NUCLEOTIDE SEQUENCE [LARGE SCALE GENOMIC DNA]</scope>
    <source>
        <strain evidence="11">VX34</strain>
        <tissue evidence="11">Whole-organism</tissue>
    </source>
</reference>
<dbReference type="InterPro" id="IPR039745">
    <property type="entry name" value="Vps54"/>
</dbReference>
<dbReference type="GO" id="GO:0015031">
    <property type="term" value="P:protein transport"/>
    <property type="evidence" value="ECO:0007669"/>
    <property type="project" value="UniProtKB-KW"/>
</dbReference>
<dbReference type="Proteomes" id="UP000829354">
    <property type="component" value="Chromosome V"/>
</dbReference>
<comment type="subcellular location">
    <subcellularLocation>
        <location evidence="1">Golgi apparatus</location>
        <location evidence="1">trans-Golgi network</location>
    </subcellularLocation>
</comment>
<feature type="region of interest" description="Disordered" evidence="8">
    <location>
        <begin position="665"/>
        <end position="685"/>
    </location>
</feature>
<evidence type="ECO:0000256" key="4">
    <source>
        <dbReference type="ARBA" id="ARBA00022448"/>
    </source>
</evidence>
<dbReference type="InterPro" id="IPR019515">
    <property type="entry name" value="VPS54_N"/>
</dbReference>
<dbReference type="GO" id="GO:0000938">
    <property type="term" value="C:GARP complex"/>
    <property type="evidence" value="ECO:0007669"/>
    <property type="project" value="InterPro"/>
</dbReference>
<dbReference type="Pfam" id="PF07928">
    <property type="entry name" value="Vps54"/>
    <property type="match status" value="1"/>
</dbReference>
<evidence type="ECO:0000256" key="7">
    <source>
        <dbReference type="ARBA" id="ARBA00023054"/>
    </source>
</evidence>
<organism evidence="11 12">
    <name type="scientific">Caenorhabditis briggsae</name>
    <dbReference type="NCBI Taxonomy" id="6238"/>
    <lineage>
        <taxon>Eukaryota</taxon>
        <taxon>Metazoa</taxon>
        <taxon>Ecdysozoa</taxon>
        <taxon>Nematoda</taxon>
        <taxon>Chromadorea</taxon>
        <taxon>Rhabditida</taxon>
        <taxon>Rhabditina</taxon>
        <taxon>Rhabditomorpha</taxon>
        <taxon>Rhabditoidea</taxon>
        <taxon>Rhabditidae</taxon>
        <taxon>Peloderinae</taxon>
        <taxon>Caenorhabditis</taxon>
    </lineage>
</organism>
<feature type="domain" description="Vacuolar protein sorting-associated protein 54 N-terminal" evidence="10">
    <location>
        <begin position="185"/>
        <end position="346"/>
    </location>
</feature>
<dbReference type="PANTHER" id="PTHR12965:SF0">
    <property type="entry name" value="VACUOLAR PROTEIN SORTING-ASSOCIATED PROTEIN 54"/>
    <property type="match status" value="1"/>
</dbReference>
<keyword evidence="6" id="KW-0333">Golgi apparatus</keyword>
<proteinExistence type="inferred from homology"/>
<dbReference type="GO" id="GO:0005829">
    <property type="term" value="C:cytosol"/>
    <property type="evidence" value="ECO:0007669"/>
    <property type="project" value="GOC"/>
</dbReference>
<keyword evidence="4" id="KW-0813">Transport</keyword>
<evidence type="ECO:0000313" key="12">
    <source>
        <dbReference type="Proteomes" id="UP000829354"/>
    </source>
</evidence>
<keyword evidence="12" id="KW-1185">Reference proteome</keyword>
<evidence type="ECO:0000256" key="3">
    <source>
        <dbReference type="ARBA" id="ARBA00017665"/>
    </source>
</evidence>
<evidence type="ECO:0000313" key="11">
    <source>
        <dbReference type="EMBL" id="UMM35352.1"/>
    </source>
</evidence>
<evidence type="ECO:0000259" key="9">
    <source>
        <dbReference type="Pfam" id="PF07928"/>
    </source>
</evidence>
<dbReference type="AlphaFoldDB" id="A0AAE9JK96"/>
<sequence>MRNYCDGDGPVDNLQLKKRWGKKDSDDLWFGFDINHTEIYVLADPSRSRNDLSTFFTRHWGDTFVPTQPVPTSKRLAKMADASFDSYCQAAGESYKRYQAVKRALRLSHTEGTESGNERQDAEDLPTVFIDPRFTLGDSSTFSAVFTVPVNENLDALKQTLSGKNVIPATPLEVAINKKPGEFRDYEALQNRLEMMHDVVDGRLAGKLVAKTDDFWQVVRSYSGLQEQLANALQCVMVVRKNLKHVDELVCDQTKKIIEVHQKYEQKKHLLAKLNDIACLREAQSTVQMMLSQGDYPKAIECIETSLDVLSKELNGVTCFRHLSSQLRELYSVIGRMMNEDFTSLIQKEFGVKPEAGTLIQAEGELSAVLLGLMRMRKYTFISVLREEIIEGVKSVMRHVIKSQILNSGVDLSDFDPSLTQLGEPVRRMKHADFLKTVRAVMDEEYFFCKRLEALQDILLETAQRAHPSNRHGSEDIIIERLEEAKLNESDSDDETGSFSKSTSSGGFVSGSAVNSNATATTLLSIEVRSEAFLKRVLPLIAEFGHQCAQQRISRLLIARAKNASVTEATTPTQLSECIAIVKEYQSQCEEEGWYSTQNQKAGGLGRAINKLSMDYIEKFHAARKMRIGNMLDTELWKATDVSIIDQNMVDQAIETGMLRSSKRIDDGPTKKPFKRTGSSATIDSGTSVSNQTGIIVDEESFVVVGSSITMIQILADYCEAISKMPTFAQDWNSRVIELLKTFNSRCCQLILGAGALQLVGLKTISVRNLALAGRSLELVCRFIPMVHDEMDRVLPDDRKSLLRYFKGVESEYRDHVNEIAIKLISVIAHYTTNCLGMWDVKGNIPSPEFQQICRHMLKFHNGLTGIMPRDQIESLFRQVHENFKANLREHVTGMGIRPHDTLKYGYVTQDYMYYQQNVKNMESCRNLELESLNDIMFD</sequence>
<dbReference type="PANTHER" id="PTHR12965">
    <property type="entry name" value="VACUOLAR PROTEIN SORTING 54"/>
    <property type="match status" value="1"/>
</dbReference>
<dbReference type="Gene3D" id="1.20.1280.130">
    <property type="match status" value="1"/>
</dbReference>
<dbReference type="Pfam" id="PF10475">
    <property type="entry name" value="Vps54_N"/>
    <property type="match status" value="1"/>
</dbReference>
<evidence type="ECO:0000256" key="8">
    <source>
        <dbReference type="SAM" id="MobiDB-lite"/>
    </source>
</evidence>